<reference evidence="1 2" key="1">
    <citation type="submission" date="2020-08" db="EMBL/GenBank/DDBJ databases">
        <title>Genomic Encyclopedia of Type Strains, Phase IV (KMG-IV): sequencing the most valuable type-strain genomes for metagenomic binning, comparative biology and taxonomic classification.</title>
        <authorList>
            <person name="Goeker M."/>
        </authorList>
    </citation>
    <scope>NUCLEOTIDE SEQUENCE [LARGE SCALE GENOMIC DNA]</scope>
    <source>
        <strain evidence="1 2">DSM 100734</strain>
    </source>
</reference>
<dbReference type="RefSeq" id="WP_183995128.1">
    <property type="nucleotide sequence ID" value="NZ_BMHW01000019.1"/>
</dbReference>
<evidence type="ECO:0000313" key="2">
    <source>
        <dbReference type="Proteomes" id="UP000547879"/>
    </source>
</evidence>
<dbReference type="AlphaFoldDB" id="A0A7W9Y9K3"/>
<keyword evidence="2" id="KW-1185">Reference proteome</keyword>
<dbReference type="Proteomes" id="UP000547879">
    <property type="component" value="Unassembled WGS sequence"/>
</dbReference>
<evidence type="ECO:0000313" key="1">
    <source>
        <dbReference type="EMBL" id="MBB6164506.1"/>
    </source>
</evidence>
<sequence>MAVDLTAGVDTVHRFCGDLFNWDLEKNVRIARQRLKRSFDQVIFLRAGEMVSRGVAAQQHSQCAHVARGKTPAPSVHVFLPDLTGLESRPISAASIIPISPEIISKVSDIKKPAQMQAAVVW</sequence>
<protein>
    <submittedName>
        <fullName evidence="1">Uncharacterized protein</fullName>
    </submittedName>
</protein>
<accession>A0A7W9Y9K3</accession>
<proteinExistence type="predicted"/>
<dbReference type="EMBL" id="JACHEG010000006">
    <property type="protein sequence ID" value="MBB6164506.1"/>
    <property type="molecule type" value="Genomic_DNA"/>
</dbReference>
<organism evidence="1 2">
    <name type="scientific">Rhizobium wenxiniae</name>
    <dbReference type="NCBI Taxonomy" id="1737357"/>
    <lineage>
        <taxon>Bacteria</taxon>
        <taxon>Pseudomonadati</taxon>
        <taxon>Pseudomonadota</taxon>
        <taxon>Alphaproteobacteria</taxon>
        <taxon>Hyphomicrobiales</taxon>
        <taxon>Rhizobiaceae</taxon>
        <taxon>Rhizobium/Agrobacterium group</taxon>
        <taxon>Rhizobium</taxon>
    </lineage>
</organism>
<name>A0A7W9Y9K3_9HYPH</name>
<comment type="caution">
    <text evidence="1">The sequence shown here is derived from an EMBL/GenBank/DDBJ whole genome shotgun (WGS) entry which is preliminary data.</text>
</comment>
<gene>
    <name evidence="1" type="ORF">HNQ72_004351</name>
</gene>